<dbReference type="PANTHER" id="PTHR11228:SF7">
    <property type="entry name" value="PQQA PEPTIDE CYCLASE"/>
    <property type="match status" value="1"/>
</dbReference>
<dbReference type="PROSITE" id="PS51918">
    <property type="entry name" value="RADICAL_SAM"/>
    <property type="match status" value="1"/>
</dbReference>
<protein>
    <recommendedName>
        <fullName evidence="5">Radical SAM core domain-containing protein</fullName>
    </recommendedName>
</protein>
<dbReference type="AlphaFoldDB" id="A0A381TM41"/>
<organism evidence="6">
    <name type="scientific">marine metagenome</name>
    <dbReference type="NCBI Taxonomy" id="408172"/>
    <lineage>
        <taxon>unclassified sequences</taxon>
        <taxon>metagenomes</taxon>
        <taxon>ecological metagenomes</taxon>
    </lineage>
</organism>
<evidence type="ECO:0000256" key="2">
    <source>
        <dbReference type="ARBA" id="ARBA00022723"/>
    </source>
</evidence>
<dbReference type="EMBL" id="UINC01004829">
    <property type="protein sequence ID" value="SVA17156.1"/>
    <property type="molecule type" value="Genomic_DNA"/>
</dbReference>
<evidence type="ECO:0000256" key="4">
    <source>
        <dbReference type="ARBA" id="ARBA00023014"/>
    </source>
</evidence>
<dbReference type="InterPro" id="IPR058240">
    <property type="entry name" value="rSAM_sf"/>
</dbReference>
<dbReference type="GO" id="GO:0015979">
    <property type="term" value="P:photosynthesis"/>
    <property type="evidence" value="ECO:0007669"/>
    <property type="project" value="InterPro"/>
</dbReference>
<dbReference type="SUPFAM" id="SSF102114">
    <property type="entry name" value="Radical SAM enzymes"/>
    <property type="match status" value="1"/>
</dbReference>
<keyword evidence="1" id="KW-0949">S-adenosyl-L-methionine</keyword>
<dbReference type="SFLD" id="SFLDS00029">
    <property type="entry name" value="Radical_SAM"/>
    <property type="match status" value="1"/>
</dbReference>
<dbReference type="InterPro" id="IPR006638">
    <property type="entry name" value="Elp3/MiaA/NifB-like_rSAM"/>
</dbReference>
<dbReference type="InterPro" id="IPR007197">
    <property type="entry name" value="rSAM"/>
</dbReference>
<dbReference type="Gene3D" id="3.20.20.70">
    <property type="entry name" value="Aldolase class I"/>
    <property type="match status" value="1"/>
</dbReference>
<keyword evidence="3" id="KW-0408">Iron</keyword>
<dbReference type="CDD" id="cd01335">
    <property type="entry name" value="Radical_SAM"/>
    <property type="match status" value="1"/>
</dbReference>
<keyword evidence="2" id="KW-0479">Metal-binding</keyword>
<dbReference type="SFLD" id="SFLDG01386">
    <property type="entry name" value="main_SPASM_domain-containing"/>
    <property type="match status" value="1"/>
</dbReference>
<dbReference type="SMART" id="SM00729">
    <property type="entry name" value="Elp3"/>
    <property type="match status" value="1"/>
</dbReference>
<dbReference type="GO" id="GO:0015995">
    <property type="term" value="P:chlorophyll biosynthetic process"/>
    <property type="evidence" value="ECO:0007669"/>
    <property type="project" value="InterPro"/>
</dbReference>
<gene>
    <name evidence="6" type="ORF">METZ01_LOCUS70010</name>
</gene>
<dbReference type="InterPro" id="IPR013580">
    <property type="entry name" value="LI-POR_suB-like_C"/>
</dbReference>
<dbReference type="InterPro" id="IPR023885">
    <property type="entry name" value="4Fe4S-binding_SPASM_dom"/>
</dbReference>
<dbReference type="GO" id="GO:0046872">
    <property type="term" value="F:metal ion binding"/>
    <property type="evidence" value="ECO:0007669"/>
    <property type="project" value="UniProtKB-KW"/>
</dbReference>
<sequence length="451" mass="50421">MTQKQRLRTGYSGETKFLPYLIAVNLTRRCNLKCEHCYLDAGAKDEFSAEELSTSELCNLFSEIAEKAEGTLIVLTGGEPLLRSDISELVSTGNSLGLRMVLGTNGLGLSVKIAQELKASGLQGVGISLDNLYPEAHDKFRGVPGAWEKTLAAIRACRACGLHVQLHTTVTHQNADQIEDFVEFAKNEGVSILNFFFLVCTGRGQVMSDISPEQYEDVLVRIAELQRNTKSLMIQARCAPHFKRILYQQDPQSQFTRAQGYDGGGCPAATHYCRIDPQGNVTPCPYMENVVGNIRDSAFWKIWDESSLFQDFRNPTLKGRCGNCEFRNLCGGCRARAQERYEDLMAEDPTCTWQPAGEQMPKTLPVAADLPSGDLDGTVEWTPEAQKRLKRIPIFLRGMIRKRLEEKALKLTHGLPENAVITPDFMAEHRKQREHELGIKFEEANITRSLS</sequence>
<proteinExistence type="predicted"/>
<name>A0A381TM41_9ZZZZ</name>
<dbReference type="SFLD" id="SFLDG01067">
    <property type="entry name" value="SPASM/twitch_domain_containing"/>
    <property type="match status" value="1"/>
</dbReference>
<keyword evidence="4" id="KW-0411">Iron-sulfur</keyword>
<feature type="domain" description="Radical SAM core" evidence="5">
    <location>
        <begin position="16"/>
        <end position="228"/>
    </location>
</feature>
<dbReference type="GO" id="GO:0051536">
    <property type="term" value="F:iron-sulfur cluster binding"/>
    <property type="evidence" value="ECO:0007669"/>
    <property type="project" value="UniProtKB-KW"/>
</dbReference>
<evidence type="ECO:0000256" key="1">
    <source>
        <dbReference type="ARBA" id="ARBA00022691"/>
    </source>
</evidence>
<evidence type="ECO:0000256" key="3">
    <source>
        <dbReference type="ARBA" id="ARBA00023004"/>
    </source>
</evidence>
<dbReference type="InterPro" id="IPR042298">
    <property type="entry name" value="P-CP_red_C"/>
</dbReference>
<dbReference type="Pfam" id="PF04055">
    <property type="entry name" value="Radical_SAM"/>
    <property type="match status" value="1"/>
</dbReference>
<reference evidence="6" key="1">
    <citation type="submission" date="2018-05" db="EMBL/GenBank/DDBJ databases">
        <authorList>
            <person name="Lanie J.A."/>
            <person name="Ng W.-L."/>
            <person name="Kazmierczak K.M."/>
            <person name="Andrzejewski T.M."/>
            <person name="Davidsen T.M."/>
            <person name="Wayne K.J."/>
            <person name="Tettelin H."/>
            <person name="Glass J.I."/>
            <person name="Rusch D."/>
            <person name="Podicherti R."/>
            <person name="Tsui H.-C.T."/>
            <person name="Winkler M.E."/>
        </authorList>
    </citation>
    <scope>NUCLEOTIDE SEQUENCE</scope>
</reference>
<dbReference type="Pfam" id="PF13186">
    <property type="entry name" value="SPASM"/>
    <property type="match status" value="1"/>
</dbReference>
<accession>A0A381TM41</accession>
<dbReference type="Gene3D" id="1.10.8.550">
    <property type="entry name" value="Proto-chlorophyllide reductase 57 kD subunit B"/>
    <property type="match status" value="1"/>
</dbReference>
<dbReference type="NCBIfam" id="TIGR04085">
    <property type="entry name" value="rSAM_more_4Fe4S"/>
    <property type="match status" value="1"/>
</dbReference>
<dbReference type="InterPro" id="IPR050377">
    <property type="entry name" value="Radical_SAM_PqqE_MftC-like"/>
</dbReference>
<dbReference type="CDD" id="cd21123">
    <property type="entry name" value="SPASM_MftC-like"/>
    <property type="match status" value="1"/>
</dbReference>
<dbReference type="InterPro" id="IPR013785">
    <property type="entry name" value="Aldolase_TIM"/>
</dbReference>
<dbReference type="Pfam" id="PF08369">
    <property type="entry name" value="PCP_red"/>
    <property type="match status" value="1"/>
</dbReference>
<evidence type="ECO:0000259" key="5">
    <source>
        <dbReference type="PROSITE" id="PS51918"/>
    </source>
</evidence>
<dbReference type="GO" id="GO:0016491">
    <property type="term" value="F:oxidoreductase activity"/>
    <property type="evidence" value="ECO:0007669"/>
    <property type="project" value="InterPro"/>
</dbReference>
<evidence type="ECO:0000313" key="6">
    <source>
        <dbReference type="EMBL" id="SVA17156.1"/>
    </source>
</evidence>
<dbReference type="PANTHER" id="PTHR11228">
    <property type="entry name" value="RADICAL SAM DOMAIN PROTEIN"/>
    <property type="match status" value="1"/>
</dbReference>